<keyword evidence="1" id="KW-0808">Transferase</keyword>
<dbReference type="RefSeq" id="WP_097786240.1">
    <property type="nucleotide sequence ID" value="NZ_JBBNHN010000001.1"/>
</dbReference>
<accession>A0A2A7A5D7</accession>
<dbReference type="GO" id="GO:0009236">
    <property type="term" value="P:cobalamin biosynthetic process"/>
    <property type="evidence" value="ECO:0007669"/>
    <property type="project" value="UniProtKB-UniPathway"/>
</dbReference>
<organism evidence="1 2">
    <name type="scientific">Faecalibacterium prausnitzii</name>
    <dbReference type="NCBI Taxonomy" id="853"/>
    <lineage>
        <taxon>Bacteria</taxon>
        <taxon>Bacillati</taxon>
        <taxon>Bacillota</taxon>
        <taxon>Clostridia</taxon>
        <taxon>Eubacteriales</taxon>
        <taxon>Oscillospiraceae</taxon>
        <taxon>Faecalibacterium</taxon>
    </lineage>
</organism>
<comment type="caution">
    <text evidence="1">The sequence shown here is derived from an EMBL/GenBank/DDBJ whole genome shotgun (WGS) entry which is preliminary data.</text>
</comment>
<dbReference type="InterPro" id="IPR027417">
    <property type="entry name" value="P-loop_NTPase"/>
</dbReference>
<dbReference type="GO" id="GO:0043752">
    <property type="term" value="F:adenosylcobinamide kinase activity"/>
    <property type="evidence" value="ECO:0007669"/>
    <property type="project" value="InterPro"/>
</dbReference>
<evidence type="ECO:0000313" key="2">
    <source>
        <dbReference type="Proteomes" id="UP000220157"/>
    </source>
</evidence>
<dbReference type="GO" id="GO:0000166">
    <property type="term" value="F:nucleotide binding"/>
    <property type="evidence" value="ECO:0007669"/>
    <property type="project" value="InterPro"/>
</dbReference>
<dbReference type="Gene3D" id="3.40.50.300">
    <property type="entry name" value="P-loop containing nucleotide triphosphate hydrolases"/>
    <property type="match status" value="1"/>
</dbReference>
<sequence>MIFITGPLYSGKRTFARTLPGRCIADAQQLAAGCKDNAELEKLADKLSAYDIVLSTEVGGGVVPVDPAERAARENAGRLACMLAARAACVVQMFCGIPTVLKGELPEC</sequence>
<name>A0A2A7A5D7_9FIRM</name>
<dbReference type="EMBL" id="NMTW01000053">
    <property type="protein sequence ID" value="PDX74282.1"/>
    <property type="molecule type" value="Genomic_DNA"/>
</dbReference>
<keyword evidence="1" id="KW-0418">Kinase</keyword>
<protein>
    <submittedName>
        <fullName evidence="1">Cobinamide kinase</fullName>
    </submittedName>
</protein>
<reference evidence="1 2" key="1">
    <citation type="journal article" date="2017" name="Front. Microbiol.">
        <title>New Insights into the Diversity of the Genus Faecalibacterium.</title>
        <authorList>
            <person name="Benevides L."/>
            <person name="Burman S."/>
            <person name="Martin R."/>
            <person name="Robert V."/>
            <person name="Thomas M."/>
            <person name="Miquel S."/>
            <person name="Chain F."/>
            <person name="Sokol H."/>
            <person name="Bermudez-Humaran L.G."/>
            <person name="Morrison M."/>
            <person name="Langella P."/>
            <person name="Azevedo V.A."/>
            <person name="Chatel J.M."/>
            <person name="Soares S."/>
        </authorList>
    </citation>
    <scope>NUCLEOTIDE SEQUENCE [LARGE SCALE GENOMIC DNA]</scope>
    <source>
        <strain evidence="1 2">CNCM I 4573</strain>
    </source>
</reference>
<dbReference type="SUPFAM" id="SSF52540">
    <property type="entry name" value="P-loop containing nucleoside triphosphate hydrolases"/>
    <property type="match status" value="1"/>
</dbReference>
<dbReference type="Pfam" id="PF02283">
    <property type="entry name" value="CobU"/>
    <property type="match status" value="1"/>
</dbReference>
<dbReference type="InterPro" id="IPR003203">
    <property type="entry name" value="CobU/CobP"/>
</dbReference>
<proteinExistence type="predicted"/>
<dbReference type="AlphaFoldDB" id="A0A2A7A5D7"/>
<dbReference type="UniPathway" id="UPA00148">
    <property type="reaction ID" value="UER00236"/>
</dbReference>
<evidence type="ECO:0000313" key="1">
    <source>
        <dbReference type="EMBL" id="PDX74282.1"/>
    </source>
</evidence>
<gene>
    <name evidence="1" type="ORF">CGS56_14715</name>
</gene>
<dbReference type="Proteomes" id="UP000220157">
    <property type="component" value="Unassembled WGS sequence"/>
</dbReference>